<dbReference type="NCBIfam" id="NF000996">
    <property type="entry name" value="PRK00105.1"/>
    <property type="match status" value="1"/>
</dbReference>
<dbReference type="EC" id="2.4.2.21" evidence="3 10"/>
<dbReference type="PANTHER" id="PTHR43463:SF1">
    <property type="entry name" value="NICOTINATE-NUCLEOTIDE--DIMETHYLBENZIMIDAZOLE PHOSPHORIBOSYLTRANSFERASE"/>
    <property type="match status" value="1"/>
</dbReference>
<sequence length="363" mass="37254">MFPRILLSPDPAMTQVFNIQPLSRSLASALQQRIDTRTKPLGSLGKLEAIALQIGLIQQSLHPEIRQPRIAVFAGDHGAAKAGVGAYPQEVTAQMVLNFLAGGAAINVLARQAGLEVSVIDCGVASKVAGASRPGVEYVIAKQGLGTANYLEQAAMTPAQRDAAIAKGAELVRGWHAAGSNAIGFGEMGIGNTSTASLLTHFVTGADLDAVIGRGAGLDDAGLARKRGLLAQAAARVNGRKLNALEALAEFGGFEVATMVGAYLAAAEARMLIVVDGFIVTSALLVAHAINPAVLDYCVFAHGSAEPGHVAQLSHLGAEPLLQLGMRLGEGTGAASAFPLIRAAIACMNEMAGFEDAGVSEAH</sequence>
<dbReference type="InterPro" id="IPR017846">
    <property type="entry name" value="Nict_dMeBzImd_PRibTrfase_bact"/>
</dbReference>
<keyword evidence="6 10" id="KW-0328">Glycosyltransferase</keyword>
<dbReference type="PANTHER" id="PTHR43463">
    <property type="entry name" value="NICOTINATE-NUCLEOTIDE--DIMETHYLBENZIMIDAZOLE PHOSPHORIBOSYLTRANSFERASE"/>
    <property type="match status" value="1"/>
</dbReference>
<comment type="similarity">
    <text evidence="2 10">Belongs to the CobT family.</text>
</comment>
<dbReference type="HAMAP" id="MF_00230">
    <property type="entry name" value="CobT"/>
    <property type="match status" value="1"/>
</dbReference>
<evidence type="ECO:0000256" key="5">
    <source>
        <dbReference type="ARBA" id="ARBA00022573"/>
    </source>
</evidence>
<evidence type="ECO:0000256" key="4">
    <source>
        <dbReference type="ARBA" id="ARBA00015486"/>
    </source>
</evidence>
<keyword evidence="7 10" id="KW-0808">Transferase</keyword>
<dbReference type="InterPro" id="IPR023195">
    <property type="entry name" value="Nict_dMeBzImd_PRibTrfase_N"/>
</dbReference>
<reference evidence="11 12" key="1">
    <citation type="submission" date="2020-06" db="EMBL/GenBank/DDBJ databases">
        <title>Draft genome of Uliginosibacterium sp. IMCC34675.</title>
        <authorList>
            <person name="Song J."/>
        </authorList>
    </citation>
    <scope>NUCLEOTIDE SEQUENCE [LARGE SCALE GENOMIC DNA]</scope>
    <source>
        <strain evidence="11 12">IMCC34675</strain>
    </source>
</reference>
<evidence type="ECO:0000256" key="1">
    <source>
        <dbReference type="ARBA" id="ARBA00005049"/>
    </source>
</evidence>
<protein>
    <recommendedName>
        <fullName evidence="4 10">Nicotinate-nucleotide--dimethylbenzimidazole phosphoribosyltransferase</fullName>
        <shortName evidence="10">NN:DBI PRT</shortName>
        <ecNumber evidence="3 10">2.4.2.21</ecNumber>
    </recommendedName>
    <alternativeName>
        <fullName evidence="8 10">N(1)-alpha-phosphoribosyltransferase</fullName>
    </alternativeName>
</protein>
<evidence type="ECO:0000313" key="12">
    <source>
        <dbReference type="Proteomes" id="UP000778523"/>
    </source>
</evidence>
<dbReference type="EMBL" id="JABCSC020000003">
    <property type="protein sequence ID" value="NSL56084.1"/>
    <property type="molecule type" value="Genomic_DNA"/>
</dbReference>
<dbReference type="SUPFAM" id="SSF52733">
    <property type="entry name" value="Nicotinate mononucleotide:5,6-dimethylbenzimidazole phosphoribosyltransferase (CobT)"/>
    <property type="match status" value="1"/>
</dbReference>
<dbReference type="NCBIfam" id="TIGR03160">
    <property type="entry name" value="cobT_DBIPRT"/>
    <property type="match status" value="1"/>
</dbReference>
<evidence type="ECO:0000256" key="10">
    <source>
        <dbReference type="HAMAP-Rule" id="MF_00230"/>
    </source>
</evidence>
<accession>A0ABX2IH54</accession>
<evidence type="ECO:0000256" key="9">
    <source>
        <dbReference type="ARBA" id="ARBA00047340"/>
    </source>
</evidence>
<dbReference type="Pfam" id="PF02277">
    <property type="entry name" value="DBI_PRT"/>
    <property type="match status" value="1"/>
</dbReference>
<dbReference type="GO" id="GO:0008939">
    <property type="term" value="F:nicotinate-nucleotide-dimethylbenzimidazole phosphoribosyltransferase activity"/>
    <property type="evidence" value="ECO:0007669"/>
    <property type="project" value="UniProtKB-EC"/>
</dbReference>
<feature type="active site" description="Proton acceptor" evidence="10">
    <location>
        <position position="330"/>
    </location>
</feature>
<organism evidence="11 12">
    <name type="scientific">Uliginosibacterium aquaticum</name>
    <dbReference type="NCBI Taxonomy" id="2731212"/>
    <lineage>
        <taxon>Bacteria</taxon>
        <taxon>Pseudomonadati</taxon>
        <taxon>Pseudomonadota</taxon>
        <taxon>Betaproteobacteria</taxon>
        <taxon>Rhodocyclales</taxon>
        <taxon>Zoogloeaceae</taxon>
        <taxon>Uliginosibacterium</taxon>
    </lineage>
</organism>
<evidence type="ECO:0000256" key="7">
    <source>
        <dbReference type="ARBA" id="ARBA00022679"/>
    </source>
</evidence>
<evidence type="ECO:0000313" key="11">
    <source>
        <dbReference type="EMBL" id="NSL56084.1"/>
    </source>
</evidence>
<evidence type="ECO:0000256" key="8">
    <source>
        <dbReference type="ARBA" id="ARBA00030686"/>
    </source>
</evidence>
<proteinExistence type="inferred from homology"/>
<comment type="function">
    <text evidence="10">Catalyzes the synthesis of alpha-ribazole-5'-phosphate from nicotinate mononucleotide (NAMN) and 5,6-dimethylbenzimidazole (DMB).</text>
</comment>
<dbReference type="Proteomes" id="UP000778523">
    <property type="component" value="Unassembled WGS sequence"/>
</dbReference>
<dbReference type="Gene3D" id="1.10.1610.10">
    <property type="match status" value="1"/>
</dbReference>
<evidence type="ECO:0000256" key="2">
    <source>
        <dbReference type="ARBA" id="ARBA00007110"/>
    </source>
</evidence>
<comment type="caution">
    <text evidence="11">The sequence shown here is derived from an EMBL/GenBank/DDBJ whole genome shotgun (WGS) entry which is preliminary data.</text>
</comment>
<evidence type="ECO:0000256" key="6">
    <source>
        <dbReference type="ARBA" id="ARBA00022676"/>
    </source>
</evidence>
<dbReference type="InterPro" id="IPR003200">
    <property type="entry name" value="Nict_dMeBzImd_PRibTrfase"/>
</dbReference>
<keyword evidence="12" id="KW-1185">Reference proteome</keyword>
<comment type="pathway">
    <text evidence="1 10">Nucleoside biosynthesis; alpha-ribazole biosynthesis; alpha-ribazole from 5,6-dimethylbenzimidazole: step 1/2.</text>
</comment>
<gene>
    <name evidence="10 11" type="primary">cobT</name>
    <name evidence="11" type="ORF">HJ583_013675</name>
</gene>
<comment type="catalytic activity">
    <reaction evidence="9 10">
        <text>5,6-dimethylbenzimidazole + nicotinate beta-D-ribonucleotide = alpha-ribazole 5'-phosphate + nicotinate + H(+)</text>
        <dbReference type="Rhea" id="RHEA:11196"/>
        <dbReference type="ChEBI" id="CHEBI:15378"/>
        <dbReference type="ChEBI" id="CHEBI:15890"/>
        <dbReference type="ChEBI" id="CHEBI:32544"/>
        <dbReference type="ChEBI" id="CHEBI:57502"/>
        <dbReference type="ChEBI" id="CHEBI:57918"/>
        <dbReference type="EC" id="2.4.2.21"/>
    </reaction>
</comment>
<dbReference type="Gene3D" id="3.40.50.10210">
    <property type="match status" value="1"/>
</dbReference>
<keyword evidence="5 10" id="KW-0169">Cobalamin biosynthesis</keyword>
<name>A0ABX2IH54_9RHOO</name>
<evidence type="ECO:0000256" key="3">
    <source>
        <dbReference type="ARBA" id="ARBA00011991"/>
    </source>
</evidence>
<dbReference type="InterPro" id="IPR036087">
    <property type="entry name" value="Nict_dMeBzImd_PRibTrfase_sf"/>
</dbReference>
<dbReference type="CDD" id="cd02439">
    <property type="entry name" value="DMB-PRT_CobT"/>
    <property type="match status" value="1"/>
</dbReference>